<dbReference type="InterPro" id="IPR014729">
    <property type="entry name" value="Rossmann-like_a/b/a_fold"/>
</dbReference>
<dbReference type="OrthoDB" id="9816117at2"/>
<dbReference type="RefSeq" id="WP_111871597.1">
    <property type="nucleotide sequence ID" value="NZ_QLYX01000019.1"/>
</dbReference>
<feature type="domain" description="UspA" evidence="2">
    <location>
        <begin position="149"/>
        <end position="282"/>
    </location>
</feature>
<gene>
    <name evidence="3" type="ORF">DPM19_30750</name>
</gene>
<dbReference type="SUPFAM" id="SSF52402">
    <property type="entry name" value="Adenine nucleotide alpha hydrolases-like"/>
    <property type="match status" value="2"/>
</dbReference>
<dbReference type="Gene3D" id="3.40.50.620">
    <property type="entry name" value="HUPs"/>
    <property type="match status" value="2"/>
</dbReference>
<evidence type="ECO:0000313" key="4">
    <source>
        <dbReference type="Proteomes" id="UP000251891"/>
    </source>
</evidence>
<sequence length="285" mass="30532">MAEPIIVATDGSEPAVRALEWAADEAARWELPLHVVHVVERWISTTPIMPPPDLADSFMENGRRILAEGEEIARSRRPGIEVTAELLSDPVVFALRQQSKRGFEMVLGHRGLGGFASMLLGSTGMRVAGHAAGPVVIVRGDDFAERGEVVVGIDLADVSEPAMEYAYRAAAVRGARLRVLHGWELPPALLQTGYGVDQADVEESMRSGLVHAQEHWRGAHPGVEVVESTVRAHPVTALVEASGEADLVVVGARGRTGLGAFRLGSVSHGVIHHSHVPVAVVRPRV</sequence>
<accession>A0A365GX47</accession>
<evidence type="ECO:0000313" key="3">
    <source>
        <dbReference type="EMBL" id="RAY11405.1"/>
    </source>
</evidence>
<reference evidence="3 4" key="1">
    <citation type="submission" date="2018-06" db="EMBL/GenBank/DDBJ databases">
        <title>Actinomadura craniellae sp. nov. isolated from marine sponge Craniella sp.</title>
        <authorList>
            <person name="Li L."/>
            <person name="Xu Q.H."/>
            <person name="Lin H.W."/>
            <person name="Lu Y.H."/>
        </authorList>
    </citation>
    <scope>NUCLEOTIDE SEQUENCE [LARGE SCALE GENOMIC DNA]</scope>
    <source>
        <strain evidence="3 4">LHW63021</strain>
    </source>
</reference>
<organism evidence="3 4">
    <name type="scientific">Actinomadura craniellae</name>
    <dbReference type="NCBI Taxonomy" id="2231787"/>
    <lineage>
        <taxon>Bacteria</taxon>
        <taxon>Bacillati</taxon>
        <taxon>Actinomycetota</taxon>
        <taxon>Actinomycetes</taxon>
        <taxon>Streptosporangiales</taxon>
        <taxon>Thermomonosporaceae</taxon>
        <taxon>Actinomadura</taxon>
    </lineage>
</organism>
<keyword evidence="4" id="KW-1185">Reference proteome</keyword>
<name>A0A365GX47_9ACTN</name>
<dbReference type="PRINTS" id="PR01438">
    <property type="entry name" value="UNVRSLSTRESS"/>
</dbReference>
<evidence type="ECO:0000259" key="2">
    <source>
        <dbReference type="Pfam" id="PF00582"/>
    </source>
</evidence>
<dbReference type="Pfam" id="PF00582">
    <property type="entry name" value="Usp"/>
    <property type="match status" value="2"/>
</dbReference>
<comment type="similarity">
    <text evidence="1">Belongs to the universal stress protein A family.</text>
</comment>
<proteinExistence type="inferred from homology"/>
<dbReference type="PANTHER" id="PTHR46268:SF6">
    <property type="entry name" value="UNIVERSAL STRESS PROTEIN UP12"/>
    <property type="match status" value="1"/>
</dbReference>
<dbReference type="EMBL" id="QLYX01000019">
    <property type="protein sequence ID" value="RAY11405.1"/>
    <property type="molecule type" value="Genomic_DNA"/>
</dbReference>
<dbReference type="InterPro" id="IPR006015">
    <property type="entry name" value="Universal_stress_UspA"/>
</dbReference>
<protein>
    <submittedName>
        <fullName evidence="3">Universal stress protein</fullName>
    </submittedName>
</protein>
<dbReference type="Proteomes" id="UP000251891">
    <property type="component" value="Unassembled WGS sequence"/>
</dbReference>
<dbReference type="PANTHER" id="PTHR46268">
    <property type="entry name" value="STRESS RESPONSE PROTEIN NHAX"/>
    <property type="match status" value="1"/>
</dbReference>
<dbReference type="InterPro" id="IPR006016">
    <property type="entry name" value="UspA"/>
</dbReference>
<evidence type="ECO:0000256" key="1">
    <source>
        <dbReference type="ARBA" id="ARBA00008791"/>
    </source>
</evidence>
<comment type="caution">
    <text evidence="3">The sequence shown here is derived from an EMBL/GenBank/DDBJ whole genome shotgun (WGS) entry which is preliminary data.</text>
</comment>
<feature type="domain" description="UspA" evidence="2">
    <location>
        <begin position="1"/>
        <end position="139"/>
    </location>
</feature>
<dbReference type="AlphaFoldDB" id="A0A365GX47"/>